<organism evidence="6 7">
    <name type="scientific">Pochonia chlamydosporia 170</name>
    <dbReference type="NCBI Taxonomy" id="1380566"/>
    <lineage>
        <taxon>Eukaryota</taxon>
        <taxon>Fungi</taxon>
        <taxon>Dikarya</taxon>
        <taxon>Ascomycota</taxon>
        <taxon>Pezizomycotina</taxon>
        <taxon>Sordariomycetes</taxon>
        <taxon>Hypocreomycetidae</taxon>
        <taxon>Hypocreales</taxon>
        <taxon>Clavicipitaceae</taxon>
        <taxon>Pochonia</taxon>
    </lineage>
</organism>
<dbReference type="Pfam" id="PF00884">
    <property type="entry name" value="Sulfatase"/>
    <property type="match status" value="1"/>
</dbReference>
<dbReference type="EMBL" id="LSBJ02000012">
    <property type="protein sequence ID" value="OAQ59017.1"/>
    <property type="molecule type" value="Genomic_DNA"/>
</dbReference>
<comment type="caution">
    <text evidence="6">The sequence shown here is derived from an EMBL/GenBank/DDBJ whole genome shotgun (WGS) entry which is preliminary data.</text>
</comment>
<feature type="chain" id="PRO_5008101078" evidence="4">
    <location>
        <begin position="19"/>
        <end position="803"/>
    </location>
</feature>
<evidence type="ECO:0000256" key="3">
    <source>
        <dbReference type="SAM" id="Phobius"/>
    </source>
</evidence>
<reference evidence="6 7" key="1">
    <citation type="journal article" date="2016" name="PLoS Pathog.">
        <title>Biosynthesis of antibiotic leucinostatins in bio-control fungus Purpureocillium lilacinum and their inhibition on phytophthora revealed by genome mining.</title>
        <authorList>
            <person name="Wang G."/>
            <person name="Liu Z."/>
            <person name="Lin R."/>
            <person name="Li E."/>
            <person name="Mao Z."/>
            <person name="Ling J."/>
            <person name="Yang Y."/>
            <person name="Yin W.B."/>
            <person name="Xie B."/>
        </authorList>
    </citation>
    <scope>NUCLEOTIDE SEQUENCE [LARGE SCALE GENOMIC DNA]</scope>
    <source>
        <strain evidence="6">170</strain>
    </source>
</reference>
<dbReference type="InterPro" id="IPR017850">
    <property type="entry name" value="Alkaline_phosphatase_core_sf"/>
</dbReference>
<dbReference type="GeneID" id="28853672"/>
<feature type="domain" description="Sulfatase N-terminal" evidence="5">
    <location>
        <begin position="452"/>
        <end position="733"/>
    </location>
</feature>
<dbReference type="PANTHER" id="PTHR42693:SF32">
    <property type="entry name" value="SULFATASE DOMAIN PROTEIN (AFU_ORTHOLOGUE AFUA_2G17610)"/>
    <property type="match status" value="1"/>
</dbReference>
<dbReference type="Proteomes" id="UP000078397">
    <property type="component" value="Unassembled WGS sequence"/>
</dbReference>
<feature type="signal peptide" evidence="4">
    <location>
        <begin position="1"/>
        <end position="18"/>
    </location>
</feature>
<keyword evidence="3" id="KW-1133">Transmembrane helix</keyword>
<evidence type="ECO:0000259" key="5">
    <source>
        <dbReference type="Pfam" id="PF00884"/>
    </source>
</evidence>
<name>A0A179F0M5_METCM</name>
<dbReference type="InterPro" id="IPR000917">
    <property type="entry name" value="Sulfatase_N"/>
</dbReference>
<keyword evidence="3" id="KW-0812">Transmembrane</keyword>
<dbReference type="STRING" id="1380566.A0A179F0M5"/>
<comment type="similarity">
    <text evidence="1">Belongs to the sulfatase family.</text>
</comment>
<gene>
    <name evidence="6" type="ORF">VFPPC_11515</name>
</gene>
<feature type="transmembrane region" description="Helical" evidence="3">
    <location>
        <begin position="181"/>
        <end position="198"/>
    </location>
</feature>
<accession>A0A179F0M5</accession>
<dbReference type="AlphaFoldDB" id="A0A179F0M5"/>
<feature type="region of interest" description="Disordered" evidence="2">
    <location>
        <begin position="784"/>
        <end position="803"/>
    </location>
</feature>
<dbReference type="OrthoDB" id="103349at2759"/>
<dbReference type="KEGG" id="pchm:VFPPC_11515"/>
<evidence type="ECO:0000313" key="6">
    <source>
        <dbReference type="EMBL" id="OAQ59017.1"/>
    </source>
</evidence>
<feature type="transmembrane region" description="Helical" evidence="3">
    <location>
        <begin position="37"/>
        <end position="58"/>
    </location>
</feature>
<evidence type="ECO:0000256" key="2">
    <source>
        <dbReference type="SAM" id="MobiDB-lite"/>
    </source>
</evidence>
<dbReference type="RefSeq" id="XP_018137097.1">
    <property type="nucleotide sequence ID" value="XM_018289678.1"/>
</dbReference>
<dbReference type="InterPro" id="IPR050738">
    <property type="entry name" value="Sulfatase"/>
</dbReference>
<feature type="transmembrane region" description="Helical" evidence="3">
    <location>
        <begin position="110"/>
        <end position="134"/>
    </location>
</feature>
<evidence type="ECO:0000313" key="7">
    <source>
        <dbReference type="Proteomes" id="UP000078397"/>
    </source>
</evidence>
<sequence>MPAFIWILLSSLASQIASCRCALACPGFPLNIFSQVVNPSFSFSLVTVSILSAKFIHVYAHITALSRVDVYKWGLSFFAQDTALILALRLLLDVSPAPYCAINSLHVLKATISCIFTFAQVQVAIISISFFTVVGSELHWRHVGLAFEPSSWPMLLTGLLTYFITCFAIFLASWILQSTLLGFFGFVVNAIRFAFSFLSSKALSFRYDVMAGPYDHLPQVELDLDEVSDDGRDNGTGDDSCIPQPLSNTLQRFQVIWIGHMVVIFLLAIQMASLIARPAEKSFILMSWTPILFPVIDIVHSAPALPGFRSNHVDGISWVWENRTALKEPPHWDWLPSVSSPLHGFEDWYIPGSSHYRAAEDPLKISNLDDSLLPSLRGKLENVEIRHVFLVKLESTRKDVFPIKKGDQIWRTLADTWDNGTLPKEVQQRLATLTRTSNHITGDYGDGFEHSDTSRRGGINFNNDHTTSTYTLKSITGTLCGLTPLVADFNVEYNHHIYQPCLPHIFRALNALDHSKDPTTPTPEYNTYRWRNSFMMSVTNSFDKQNLLMPKLGYHSEELITKEYLQRDDAKFGKVTLPDINYYGMAETAIEDYIRETFETANQNNERVFLTHLTSTTHHPFNMPDDEPYVPLASGGDLEDLSRYVNAAGFVDRWLGRILEILKDHGASNNTLVVLVGDHGLSLPETGAVTPYYQPNIGNFHVPLILSHPALPPISIDDPVNSVSILPTILDLLIETCSLSVSEGRAAHDLIRNYEGQSLIRPLQTTSQRTGQADWQFTVMNTGGAQVSTQRHQPRLAPGRSSG</sequence>
<keyword evidence="3" id="KW-0472">Membrane</keyword>
<dbReference type="SUPFAM" id="SSF53649">
    <property type="entry name" value="Alkaline phosphatase-like"/>
    <property type="match status" value="1"/>
</dbReference>
<dbReference type="PANTHER" id="PTHR42693">
    <property type="entry name" value="ARYLSULFATASE FAMILY MEMBER"/>
    <property type="match status" value="1"/>
</dbReference>
<keyword evidence="7" id="KW-1185">Reference proteome</keyword>
<feature type="transmembrane region" description="Helical" evidence="3">
    <location>
        <begin position="255"/>
        <end position="276"/>
    </location>
</feature>
<feature type="transmembrane region" description="Helical" evidence="3">
    <location>
        <begin position="155"/>
        <end position="175"/>
    </location>
</feature>
<protein>
    <submittedName>
        <fullName evidence="6">Sulfatase domain-containing protein</fullName>
    </submittedName>
</protein>
<dbReference type="GO" id="GO:0004065">
    <property type="term" value="F:arylsulfatase activity"/>
    <property type="evidence" value="ECO:0007669"/>
    <property type="project" value="TreeGrafter"/>
</dbReference>
<evidence type="ECO:0000256" key="4">
    <source>
        <dbReference type="SAM" id="SignalP"/>
    </source>
</evidence>
<proteinExistence type="inferred from homology"/>
<evidence type="ECO:0000256" key="1">
    <source>
        <dbReference type="ARBA" id="ARBA00008779"/>
    </source>
</evidence>
<dbReference type="Gene3D" id="3.40.720.10">
    <property type="entry name" value="Alkaline Phosphatase, subunit A"/>
    <property type="match status" value="1"/>
</dbReference>
<keyword evidence="4" id="KW-0732">Signal</keyword>